<gene>
    <name evidence="1" type="ORF">MGWOODY_Tha2513</name>
</gene>
<dbReference type="PANTHER" id="PTHR35602">
    <property type="entry name" value="ESTERASE YQIA-RELATED"/>
    <property type="match status" value="1"/>
</dbReference>
<dbReference type="InterPro" id="IPR008886">
    <property type="entry name" value="UPF0227/Esterase_YqiA"/>
</dbReference>
<evidence type="ECO:0000313" key="1">
    <source>
        <dbReference type="EMBL" id="CUS42389.1"/>
    </source>
</evidence>
<dbReference type="InterPro" id="IPR029058">
    <property type="entry name" value="AB_hydrolase_fold"/>
</dbReference>
<reference evidence="1" key="1">
    <citation type="submission" date="2015-10" db="EMBL/GenBank/DDBJ databases">
        <authorList>
            <person name="Gilbert D.G."/>
        </authorList>
    </citation>
    <scope>NUCLEOTIDE SEQUENCE</scope>
</reference>
<dbReference type="Gene3D" id="3.40.50.1820">
    <property type="entry name" value="alpha/beta hydrolase"/>
    <property type="match status" value="1"/>
</dbReference>
<dbReference type="PANTHER" id="PTHR35602:SF3">
    <property type="entry name" value="ESTERASE YQIA"/>
    <property type="match status" value="1"/>
</dbReference>
<organism evidence="1">
    <name type="scientific">hydrothermal vent metagenome</name>
    <dbReference type="NCBI Taxonomy" id="652676"/>
    <lineage>
        <taxon>unclassified sequences</taxon>
        <taxon>metagenomes</taxon>
        <taxon>ecological metagenomes</taxon>
    </lineage>
</organism>
<sequence>MPAVSIDGLPAQVDHFGCLYLHGFLSSPKSQKAQELSRYFDQYLDIHQLSIPTLPFAPADAIEVAAKALAELQAKYARVFIIGSSLGGFYATWLAQQNNIPAVLVNPAVRPFELFEHYLGPHTHYYSGEVHQLTTDHLDQLRRLNVDTVMHPERLLLLLQTGDETLDYRHAAQLYRASPAWLESAGSHSFEGFIERLPQIFHHISRCLQP</sequence>
<protein>
    <submittedName>
        <fullName evidence="1">Esterase, FIGfam005057</fullName>
    </submittedName>
</protein>
<dbReference type="Pfam" id="PF05728">
    <property type="entry name" value="UPF0227"/>
    <property type="match status" value="1"/>
</dbReference>
<dbReference type="EMBL" id="CZQC01000065">
    <property type="protein sequence ID" value="CUS42389.1"/>
    <property type="molecule type" value="Genomic_DNA"/>
</dbReference>
<dbReference type="AlphaFoldDB" id="A0A160TH47"/>
<accession>A0A160TH47</accession>
<name>A0A160TH47_9ZZZZ</name>
<proteinExistence type="predicted"/>
<dbReference type="SUPFAM" id="SSF53474">
    <property type="entry name" value="alpha/beta-Hydrolases"/>
    <property type="match status" value="1"/>
</dbReference>